<evidence type="ECO:0000313" key="2">
    <source>
        <dbReference type="Ensembl" id="ENSCSAVP00000002557.1"/>
    </source>
</evidence>
<dbReference type="HOGENOM" id="CLU_1554737_0_0_1"/>
<evidence type="ECO:0000313" key="3">
    <source>
        <dbReference type="Proteomes" id="UP000007875"/>
    </source>
</evidence>
<reference evidence="2" key="2">
    <citation type="submission" date="2025-08" db="UniProtKB">
        <authorList>
            <consortium name="Ensembl"/>
        </authorList>
    </citation>
    <scope>IDENTIFICATION</scope>
</reference>
<reference evidence="2" key="3">
    <citation type="submission" date="2025-09" db="UniProtKB">
        <authorList>
            <consortium name="Ensembl"/>
        </authorList>
    </citation>
    <scope>IDENTIFICATION</scope>
</reference>
<proteinExistence type="predicted"/>
<dbReference type="InParanoid" id="H2YB59"/>
<feature type="domain" description="GLTSCR protein conserved" evidence="1">
    <location>
        <begin position="3"/>
        <end position="71"/>
    </location>
</feature>
<dbReference type="AlphaFoldDB" id="H2YB59"/>
<reference evidence="3" key="1">
    <citation type="submission" date="2003-08" db="EMBL/GenBank/DDBJ databases">
        <authorList>
            <person name="Birren B."/>
            <person name="Nusbaum C."/>
            <person name="Abebe A."/>
            <person name="Abouelleil A."/>
            <person name="Adekoya E."/>
            <person name="Ait-zahra M."/>
            <person name="Allen N."/>
            <person name="Allen T."/>
            <person name="An P."/>
            <person name="Anderson M."/>
            <person name="Anderson S."/>
            <person name="Arachchi H."/>
            <person name="Armbruster J."/>
            <person name="Bachantsang P."/>
            <person name="Baldwin J."/>
            <person name="Barry A."/>
            <person name="Bayul T."/>
            <person name="Blitshsteyn B."/>
            <person name="Bloom T."/>
            <person name="Blye J."/>
            <person name="Boguslavskiy L."/>
            <person name="Borowsky M."/>
            <person name="Boukhgalter B."/>
            <person name="Brunache A."/>
            <person name="Butler J."/>
            <person name="Calixte N."/>
            <person name="Calvo S."/>
            <person name="Camarata J."/>
            <person name="Campo K."/>
            <person name="Chang J."/>
            <person name="Cheshatsang Y."/>
            <person name="Citroen M."/>
            <person name="Collymore A."/>
            <person name="Considine T."/>
            <person name="Cook A."/>
            <person name="Cooke P."/>
            <person name="Corum B."/>
            <person name="Cuomo C."/>
            <person name="David R."/>
            <person name="Dawoe T."/>
            <person name="Degray S."/>
            <person name="Dodge S."/>
            <person name="Dooley K."/>
            <person name="Dorje P."/>
            <person name="Dorjee K."/>
            <person name="Dorris L."/>
            <person name="Duffey N."/>
            <person name="Dupes A."/>
            <person name="Elkins T."/>
            <person name="Engels R."/>
            <person name="Erickson J."/>
            <person name="Farina A."/>
            <person name="Faro S."/>
            <person name="Ferreira P."/>
            <person name="Fischer H."/>
            <person name="Fitzgerald M."/>
            <person name="Foley K."/>
            <person name="Gage D."/>
            <person name="Galagan J."/>
            <person name="Gearin G."/>
            <person name="Gnerre S."/>
            <person name="Gnirke A."/>
            <person name="Goyette A."/>
            <person name="Graham J."/>
            <person name="Grandbois E."/>
            <person name="Gyaltsen K."/>
            <person name="Hafez N."/>
            <person name="Hagopian D."/>
            <person name="Hagos B."/>
            <person name="Hall J."/>
            <person name="Hatcher B."/>
            <person name="Heller A."/>
            <person name="Higgins H."/>
            <person name="Honan T."/>
            <person name="Horn A."/>
            <person name="Houde N."/>
            <person name="Hughes L."/>
            <person name="Hulme W."/>
            <person name="Husby E."/>
            <person name="Iliev I."/>
            <person name="Jaffe D."/>
            <person name="Jones C."/>
            <person name="Kamal M."/>
            <person name="Kamat A."/>
            <person name="Kamvysselis M."/>
            <person name="Karlsson E."/>
            <person name="Kells C."/>
            <person name="Kieu A."/>
            <person name="Kisner P."/>
            <person name="Kodira C."/>
            <person name="Kulbokas E."/>
            <person name="Labutti K."/>
            <person name="Lama D."/>
            <person name="Landers T."/>
            <person name="Leger J."/>
            <person name="Levine S."/>
            <person name="Lewis D."/>
            <person name="Lewis T."/>
            <person name="Lindblad-toh K."/>
            <person name="Liu X."/>
            <person name="Lokyitsang T."/>
            <person name="Lokyitsang Y."/>
            <person name="Lucien O."/>
            <person name="Lui A."/>
            <person name="Ma L.J."/>
            <person name="Mabbitt R."/>
            <person name="Macdonald J."/>
            <person name="Maclean C."/>
            <person name="Major J."/>
            <person name="Manning J."/>
            <person name="Marabella R."/>
            <person name="Maru K."/>
            <person name="Matthews C."/>
            <person name="Mauceli E."/>
            <person name="Mccarthy M."/>
            <person name="Mcdonough S."/>
            <person name="Mcghee T."/>
            <person name="Meldrim J."/>
            <person name="Meneus L."/>
            <person name="Mesirov J."/>
            <person name="Mihalev A."/>
            <person name="Mihova T."/>
            <person name="Mikkelsen T."/>
            <person name="Mlenga V."/>
            <person name="Moru K."/>
            <person name="Mozes J."/>
            <person name="Mulrain L."/>
            <person name="Munson G."/>
            <person name="Naylor J."/>
            <person name="Newes C."/>
            <person name="Nguyen C."/>
            <person name="Nguyen N."/>
            <person name="Nguyen T."/>
            <person name="Nicol R."/>
            <person name="Nielsen C."/>
            <person name="Nizzari M."/>
            <person name="Norbu C."/>
            <person name="Norbu N."/>
            <person name="O'donnell P."/>
            <person name="Okoawo O."/>
            <person name="O'leary S."/>
            <person name="Omotosho B."/>
            <person name="O'neill K."/>
            <person name="Osman S."/>
            <person name="Parker S."/>
            <person name="Perrin D."/>
            <person name="Phunkhang P."/>
            <person name="Piqani B."/>
            <person name="Purcell S."/>
            <person name="Rachupka T."/>
            <person name="Ramasamy U."/>
            <person name="Rameau R."/>
            <person name="Ray V."/>
            <person name="Raymond C."/>
            <person name="Retta R."/>
            <person name="Richardson S."/>
            <person name="Rise C."/>
            <person name="Rodriguez J."/>
            <person name="Rogers J."/>
            <person name="Rogov P."/>
            <person name="Rutman M."/>
            <person name="Schupbach R."/>
            <person name="Seaman C."/>
            <person name="Settipalli S."/>
            <person name="Sharpe T."/>
            <person name="Sheridan J."/>
            <person name="Sherpa N."/>
            <person name="Shi J."/>
            <person name="Smirnov S."/>
            <person name="Smith C."/>
            <person name="Sougnez C."/>
            <person name="Spencer B."/>
            <person name="Stalker J."/>
            <person name="Stange-thomann N."/>
            <person name="Stavropoulos S."/>
            <person name="Stetson K."/>
            <person name="Stone C."/>
            <person name="Stone S."/>
            <person name="Stubbs M."/>
            <person name="Talamas J."/>
            <person name="Tchuinga P."/>
            <person name="Tenzing P."/>
            <person name="Tesfaye S."/>
            <person name="Theodore J."/>
            <person name="Thoulutsang Y."/>
            <person name="Topham K."/>
            <person name="Towey S."/>
            <person name="Tsamla T."/>
            <person name="Tsomo N."/>
            <person name="Vallee D."/>
            <person name="Vassiliev H."/>
            <person name="Venkataraman V."/>
            <person name="Vinson J."/>
            <person name="Vo A."/>
            <person name="Wade C."/>
            <person name="Wang S."/>
            <person name="Wangchuk T."/>
            <person name="Wangdi T."/>
            <person name="Whittaker C."/>
            <person name="Wilkinson J."/>
            <person name="Wu Y."/>
            <person name="Wyman D."/>
            <person name="Yadav S."/>
            <person name="Yang S."/>
            <person name="Yang X."/>
            <person name="Yeager S."/>
            <person name="Yee E."/>
            <person name="Young G."/>
            <person name="Zainoun J."/>
            <person name="Zembeck L."/>
            <person name="Zimmer A."/>
            <person name="Zody M."/>
            <person name="Lander E."/>
        </authorList>
    </citation>
    <scope>NUCLEOTIDE SEQUENCE [LARGE SCALE GENOMIC DNA]</scope>
</reference>
<dbReference type="OMA" id="YEPVECE"/>
<dbReference type="Ensembl" id="ENSCSAVT00000002598.1">
    <property type="protein sequence ID" value="ENSCSAVP00000002557.1"/>
    <property type="gene ID" value="ENSCSAVG00000001508.1"/>
</dbReference>
<name>H2YB59_CIOSA</name>
<protein>
    <recommendedName>
        <fullName evidence="1">GLTSCR protein conserved domain-containing protein</fullName>
    </recommendedName>
</protein>
<evidence type="ECO:0000259" key="1">
    <source>
        <dbReference type="Pfam" id="PF15249"/>
    </source>
</evidence>
<accession>H2YB59</accession>
<keyword evidence="3" id="KW-1185">Reference proteome</keyword>
<dbReference type="Pfam" id="PF15249">
    <property type="entry name" value="GLTSCR1"/>
    <property type="match status" value="1"/>
</dbReference>
<dbReference type="eggNOG" id="ENOG502QU2K">
    <property type="taxonomic scope" value="Eukaryota"/>
</dbReference>
<organism evidence="2 3">
    <name type="scientific">Ciona savignyi</name>
    <name type="common">Pacific transparent sea squirt</name>
    <dbReference type="NCBI Taxonomy" id="51511"/>
    <lineage>
        <taxon>Eukaryota</taxon>
        <taxon>Metazoa</taxon>
        <taxon>Chordata</taxon>
        <taxon>Tunicata</taxon>
        <taxon>Ascidiacea</taxon>
        <taxon>Phlebobranchia</taxon>
        <taxon>Cionidae</taxon>
        <taxon>Ciona</taxon>
    </lineage>
</organism>
<sequence>MPEIAQKDFDRSEPLFSSHSTYLVKKVDRMLAKYNILSLREDARTCCSADLVMLERSFLQHERAQLAKLKQEVNENPTVLKHYIPPTSENQEVLSFLRGECEPSGDELDNSRLRSESEDSQICSNSYVYNSNYVKTFSEKPSALYEPVECEVVSFDHQQDSLLQEAVDSILY</sequence>
<dbReference type="Proteomes" id="UP000007875">
    <property type="component" value="Unassembled WGS sequence"/>
</dbReference>
<dbReference type="InterPro" id="IPR015671">
    <property type="entry name" value="GSCR1_dom"/>
</dbReference>